<name>A0AAE5QWR7_STAEP</name>
<evidence type="ECO:0000313" key="2">
    <source>
        <dbReference type="Proteomes" id="UP000228502"/>
    </source>
</evidence>
<sequence length="163" mass="19147">MATLPKEVRQKLESNIHIYKVTSKNIYYTDDFKLKAVEEYNHGKEPEDIFRDAGIDVNILSQYRKENYIEGRLQKWNSQQINITNDISTILEKELNEDASTFKTQKEPSEIAIYSKILSQGEYIIEELEKIEIEISKLDLNKEKYQSIIDLTKEEIIKAVNKI</sequence>
<protein>
    <submittedName>
        <fullName evidence="1">Uncharacterized protein</fullName>
    </submittedName>
</protein>
<dbReference type="EMBL" id="PEJG01000021">
    <property type="protein sequence ID" value="PIH09292.1"/>
    <property type="molecule type" value="Genomic_DNA"/>
</dbReference>
<organism evidence="1 2">
    <name type="scientific">Staphylococcus epidermidis</name>
    <dbReference type="NCBI Taxonomy" id="1282"/>
    <lineage>
        <taxon>Bacteria</taxon>
        <taxon>Bacillati</taxon>
        <taxon>Bacillota</taxon>
        <taxon>Bacilli</taxon>
        <taxon>Bacillales</taxon>
        <taxon>Staphylococcaceae</taxon>
        <taxon>Staphylococcus</taxon>
    </lineage>
</organism>
<dbReference type="RefSeq" id="WP_099800672.1">
    <property type="nucleotide sequence ID" value="NZ_PEJG01000021.1"/>
</dbReference>
<comment type="caution">
    <text evidence="1">The sequence shown here is derived from an EMBL/GenBank/DDBJ whole genome shotgun (WGS) entry which is preliminary data.</text>
</comment>
<dbReference type="AlphaFoldDB" id="A0AAE5QWR7"/>
<accession>A0AAE5QWR7</accession>
<reference evidence="1 2" key="1">
    <citation type="submission" date="2017-10" db="EMBL/GenBank/DDBJ databases">
        <title>genome sequences of Staph epi in chlorhexidine trial.</title>
        <authorList>
            <person name="Greninger A.L."/>
            <person name="Addetia A."/>
            <person name="Qin X."/>
            <person name="Zerr D."/>
        </authorList>
    </citation>
    <scope>NUCLEOTIDE SEQUENCE [LARGE SCALE GENOMIC DNA]</scope>
    <source>
        <strain evidence="1 2">SCH-17</strain>
    </source>
</reference>
<dbReference type="Proteomes" id="UP000228502">
    <property type="component" value="Unassembled WGS sequence"/>
</dbReference>
<evidence type="ECO:0000313" key="1">
    <source>
        <dbReference type="EMBL" id="PIH09292.1"/>
    </source>
</evidence>
<gene>
    <name evidence="1" type="ORF">CTJ08_11780</name>
</gene>
<proteinExistence type="predicted"/>